<feature type="transmembrane region" description="Helical" evidence="1">
    <location>
        <begin position="168"/>
        <end position="185"/>
    </location>
</feature>
<dbReference type="EMBL" id="CP011546">
    <property type="protein sequence ID" value="AKK10390.1"/>
    <property type="molecule type" value="Genomic_DNA"/>
</dbReference>
<organism evidence="2 3">
    <name type="scientific">Corynebacterium uterequi</name>
    <dbReference type="NCBI Taxonomy" id="1072256"/>
    <lineage>
        <taxon>Bacteria</taxon>
        <taxon>Bacillati</taxon>
        <taxon>Actinomycetota</taxon>
        <taxon>Actinomycetes</taxon>
        <taxon>Mycobacteriales</taxon>
        <taxon>Corynebacteriaceae</taxon>
        <taxon>Corynebacterium</taxon>
    </lineage>
</organism>
<dbReference type="AlphaFoldDB" id="A0A0G3HCG6"/>
<evidence type="ECO:0000256" key="1">
    <source>
        <dbReference type="SAM" id="Phobius"/>
    </source>
</evidence>
<dbReference type="PATRIC" id="fig|1072256.5.peg.364"/>
<evidence type="ECO:0000313" key="2">
    <source>
        <dbReference type="EMBL" id="AKK10390.1"/>
    </source>
</evidence>
<keyword evidence="3" id="KW-1185">Reference proteome</keyword>
<keyword evidence="1" id="KW-0472">Membrane</keyword>
<feature type="transmembrane region" description="Helical" evidence="1">
    <location>
        <begin position="83"/>
        <end position="101"/>
    </location>
</feature>
<evidence type="ECO:0008006" key="4">
    <source>
        <dbReference type="Google" id="ProtNLM"/>
    </source>
</evidence>
<gene>
    <name evidence="2" type="ORF">CUTER_01870</name>
</gene>
<dbReference type="Proteomes" id="UP000035548">
    <property type="component" value="Chromosome"/>
</dbReference>
<evidence type="ECO:0000313" key="3">
    <source>
        <dbReference type="Proteomes" id="UP000035548"/>
    </source>
</evidence>
<feature type="transmembrane region" description="Helical" evidence="1">
    <location>
        <begin position="47"/>
        <end position="71"/>
    </location>
</feature>
<feature type="transmembrane region" description="Helical" evidence="1">
    <location>
        <begin position="192"/>
        <end position="216"/>
    </location>
</feature>
<feature type="transmembrane region" description="Helical" evidence="1">
    <location>
        <begin position="228"/>
        <end position="246"/>
    </location>
</feature>
<accession>A0A0G3HCG6</accession>
<keyword evidence="1" id="KW-0812">Transmembrane</keyword>
<reference evidence="2 3" key="1">
    <citation type="journal article" date="2015" name="Genome Announc.">
        <title>Virulence Factor Genes Detected in the Complete Genome Sequence of Corynebacterium uterequi DSM 45634, Isolated from the Uterus of a Maiden Mare.</title>
        <authorList>
            <person name="Ruckert C."/>
            <person name="Kriete M."/>
            <person name="Jaenicke S."/>
            <person name="Winkler A."/>
            <person name="Tauch A."/>
        </authorList>
    </citation>
    <scope>NUCLEOTIDE SEQUENCE [LARGE SCALE GENOMIC DNA]</scope>
    <source>
        <strain evidence="2 3">DSM 45634</strain>
    </source>
</reference>
<protein>
    <recommendedName>
        <fullName evidence="4">TraX protein</fullName>
    </recommendedName>
</protein>
<name>A0A0G3HCG6_9CORY</name>
<feature type="transmembrane region" description="Helical" evidence="1">
    <location>
        <begin position="113"/>
        <end position="131"/>
    </location>
</feature>
<proteinExistence type="predicted"/>
<dbReference type="STRING" id="1072256.CUTER_01870"/>
<feature type="transmembrane region" description="Helical" evidence="1">
    <location>
        <begin position="143"/>
        <end position="162"/>
    </location>
</feature>
<reference evidence="3" key="2">
    <citation type="submission" date="2015-05" db="EMBL/GenBank/DDBJ databases">
        <title>Complete genome sequence of Corynebacterium uterequi DSM 45634, isolated from the uterus of a maiden mare.</title>
        <authorList>
            <person name="Ruckert C."/>
            <person name="Albersmeier A."/>
            <person name="Winkler A."/>
            <person name="Tauch A."/>
        </authorList>
    </citation>
    <scope>NUCLEOTIDE SEQUENCE [LARGE SCALE GENOMIC DNA]</scope>
    <source>
        <strain evidence="3">DSM 45634</strain>
    </source>
</reference>
<sequence>MEHAAKRRSGVGVRALLALIVAGAAAHIASSALVPAYDARSLAAPTAVVTVAVVVEALSWVAYAPLAFLLAEWLRREPALGSGFIWAMLIAVAAEVPYDLLNAGEFSDFTSQNPVWAVVVILIVVAGVRRLQVAGALPEPVRIIAVVAFIVAAVGWLGIFSVGVRLGVFPAGIALFGFALIFRYLRGRENTMMLSAGGMGAALLVTPALGVVPLHFRDDAALRTQPLPPAWVGLAYPVVLALATLVA</sequence>
<keyword evidence="1" id="KW-1133">Transmembrane helix</keyword>
<dbReference type="KEGG" id="cut:CUTER_01870"/>